<reference evidence="27" key="2">
    <citation type="journal article" date="2013" name="Nat. Genet.">
        <title>The draft genomes of soft-shell turtle and green sea turtle yield insights into the development and evolution of the turtle-specific body plan.</title>
        <authorList>
            <person name="Wang Z."/>
            <person name="Pascual-Anaya J."/>
            <person name="Zadissa A."/>
            <person name="Li W."/>
            <person name="Niimura Y."/>
            <person name="Huang Z."/>
            <person name="Li C."/>
            <person name="White S."/>
            <person name="Xiong Z."/>
            <person name="Fang D."/>
            <person name="Wang B."/>
            <person name="Ming Y."/>
            <person name="Chen Y."/>
            <person name="Zheng Y."/>
            <person name="Kuraku S."/>
            <person name="Pignatelli M."/>
            <person name="Herrero J."/>
            <person name="Beal K."/>
            <person name="Nozawa M."/>
            <person name="Li Q."/>
            <person name="Wang J."/>
            <person name="Zhang H."/>
            <person name="Yu L."/>
            <person name="Shigenobu S."/>
            <person name="Wang J."/>
            <person name="Liu J."/>
            <person name="Flicek P."/>
            <person name="Searle S."/>
            <person name="Wang J."/>
            <person name="Kuratani S."/>
            <person name="Yin Y."/>
            <person name="Aken B."/>
            <person name="Zhang G."/>
            <person name="Irie N."/>
        </authorList>
    </citation>
    <scope>NUCLEOTIDE SEQUENCE [LARGE SCALE GENOMIC DNA]</scope>
    <source>
        <strain evidence="27">Daiwa-1</strain>
    </source>
</reference>
<dbReference type="CDD" id="cd09908">
    <property type="entry name" value="H3TH_EXO1"/>
    <property type="match status" value="1"/>
</dbReference>
<proteinExistence type="inferred from homology"/>
<dbReference type="GO" id="GO:0006298">
    <property type="term" value="P:mismatch repair"/>
    <property type="evidence" value="ECO:0007669"/>
    <property type="project" value="Ensembl"/>
</dbReference>
<dbReference type="InterPro" id="IPR029060">
    <property type="entry name" value="PIN-like_dom_sf"/>
</dbReference>
<dbReference type="GO" id="GO:0003677">
    <property type="term" value="F:DNA binding"/>
    <property type="evidence" value="ECO:0007669"/>
    <property type="project" value="UniProtKB-UniRule"/>
</dbReference>
<comment type="function">
    <text evidence="20">5'-&gt;3' double-stranded DNA exonuclease which may also possess a cryptic 3'-&gt;5' double-stranded DNA exonuclease activity. Functions in DNA mismatch repair (MMR) to excise mismatch-containing DNA tracts directed by strand breaks located either 5' or 3' to the mismatch. Also exhibits endonuclease activity against 5'-overhanging flap structures similar to those generated by displacement synthesis when DNA polymerase encounters the 5'-end of a downstream Okazaki fragment. Required for somatic hypermutation (SHM) and class switch recombination (CSR) of immunoglobulin genes. Essential for male and female meiosis.</text>
</comment>
<dbReference type="PRINTS" id="PR00853">
    <property type="entry name" value="XPGRADSUPER"/>
</dbReference>
<keyword evidence="12 22" id="KW-0460">Magnesium</keyword>
<evidence type="ECO:0000256" key="2">
    <source>
        <dbReference type="ARBA" id="ARBA00010563"/>
    </source>
</evidence>
<evidence type="ECO:0000256" key="4">
    <source>
        <dbReference type="ARBA" id="ARBA00022553"/>
    </source>
</evidence>
<dbReference type="EC" id="3.1.-.-" evidence="22"/>
<evidence type="ECO:0000256" key="13">
    <source>
        <dbReference type="ARBA" id="ARBA00022859"/>
    </source>
</evidence>
<keyword evidence="13" id="KW-0391">Immunity</keyword>
<dbReference type="GO" id="GO:0045190">
    <property type="term" value="P:isotype switching"/>
    <property type="evidence" value="ECO:0007669"/>
    <property type="project" value="Ensembl"/>
</dbReference>
<feature type="region of interest" description="Disordered" evidence="23">
    <location>
        <begin position="765"/>
        <end position="784"/>
    </location>
</feature>
<dbReference type="eggNOG" id="KOG2518">
    <property type="taxonomic scope" value="Eukaryota"/>
</dbReference>
<evidence type="ECO:0000313" key="26">
    <source>
        <dbReference type="Ensembl" id="ENSPSIP00000014140.1"/>
    </source>
</evidence>
<dbReference type="GO" id="GO:0046872">
    <property type="term" value="F:metal ion binding"/>
    <property type="evidence" value="ECO:0007669"/>
    <property type="project" value="UniProtKB-UniRule"/>
</dbReference>
<dbReference type="GO" id="GO:0016446">
    <property type="term" value="P:somatic hypermutation of immunoglobulin genes"/>
    <property type="evidence" value="ECO:0007669"/>
    <property type="project" value="Ensembl"/>
</dbReference>
<dbReference type="STRING" id="13735.ENSPSIP00000014140"/>
<dbReference type="SUPFAM" id="SSF88723">
    <property type="entry name" value="PIN domain-like"/>
    <property type="match status" value="1"/>
</dbReference>
<dbReference type="OrthoDB" id="26491at2759"/>
<keyword evidence="5 22" id="KW-0540">Nuclease</keyword>
<evidence type="ECO:0000256" key="5">
    <source>
        <dbReference type="ARBA" id="ARBA00022722"/>
    </source>
</evidence>
<keyword evidence="7" id="KW-0255">Endonuclease</keyword>
<evidence type="ECO:0000256" key="8">
    <source>
        <dbReference type="ARBA" id="ARBA00022763"/>
    </source>
</evidence>
<name>K7G1H9_PELSI</name>
<keyword evidence="18 22" id="KW-0539">Nucleus</keyword>
<keyword evidence="6 22" id="KW-0479">Metal-binding</keyword>
<dbReference type="GeneTree" id="ENSGT00510000047676"/>
<keyword evidence="9 22" id="KW-0228">DNA excision</keyword>
<sequence length="808" mass="89834">MGIHGLLQFIKEAAEPAHVKKYKGQVVAVDTYCWLHKGAYACAEKLARGEPTDQYVIFCMKLVDMLLSFGIKPVLVFDGCTLPSKKEVEKARREKRQASLLKGKQLLREGKLSEARDCFGRSVNVTHAMAHEVIKAARAQGIDCIVAPYEADAQLAYLNKTGIVQAIITEDSDLLAFGCKKVFLKIDKFGNGLEIDQARLGKCKQLGDVFTEEKFRYMCILSGCDYLPSLHGIGLAKACKLLKLASNPDIIKVIKKIGQYLKMNITVSEEYIEGFIRANNTFLYQLVFDPVKRKLVPLNAYDDNIDPETLLYAGRHIGDAAAFQIALGNKDIDTLQQIDDYNPDASQPSQPRSRGWNDRTASQKLYCVNSIWSRDYKPDHNTDVTTCSTHFLEKSTTKGIEKIISIRGLKLPSKELLVKRSRSEELSDGDLLSQYSFSKAKKPKKENSEDGEPQKSISAVSMIRAPGDSLSKQSANSQPKVRNKFASFLQKKNEENGAIVVPGTRSRFFCHDTHMPDSATKNEAAQPPRNVEVDCQAQETKSITEDPVPPCLETEKFTRTISSSPVEIQRSCFSWSGSLSESPGTPSPSPGVLLLQQFHRQRNDQVVSQGGEVSGLHTVSKAASDESDEESSPLPEMDCSSQSQGSSELSENSADSSRIFQESDCRLKGSDDPSSWSSPLFSATCTERKHTPLRSKVPGLQRSHFVRSNVAPKLKPLMPAKVSGLSKKLSSAQKKNHHNAENKPGLQVTISDLWKNFQFRRDSEKLPSCKKSSDPLSPIKDNIQLTPETEEEIFNQLEYSHVQRAIFQ</sequence>
<dbReference type="GO" id="GO:0005886">
    <property type="term" value="C:plasma membrane"/>
    <property type="evidence" value="ECO:0007669"/>
    <property type="project" value="Ensembl"/>
</dbReference>
<evidence type="ECO:0000259" key="24">
    <source>
        <dbReference type="SMART" id="SM00484"/>
    </source>
</evidence>
<dbReference type="Ensembl" id="ENSPSIT00000014206.1">
    <property type="protein sequence ID" value="ENSPSIP00000014140.1"/>
    <property type="gene ID" value="ENSPSIG00000012688.1"/>
</dbReference>
<dbReference type="GO" id="GO:0045145">
    <property type="term" value="F:single-stranded DNA 5'-3' DNA exonuclease activity"/>
    <property type="evidence" value="ECO:0007669"/>
    <property type="project" value="Ensembl"/>
</dbReference>
<dbReference type="RefSeq" id="XP_006117497.1">
    <property type="nucleotide sequence ID" value="XM_006117435.3"/>
</dbReference>
<dbReference type="InterPro" id="IPR006084">
    <property type="entry name" value="XPG/Rad2"/>
</dbReference>
<comment type="subunit">
    <text evidence="21">Interacts with the MLH1-PMS2 heterodimer via MLH1. Interacts with MSH3. Interacts with the MSH2-MSH6 heterodimer via MSH2, and this interaction may increase the processivity of the 5'-&gt;3' exonuclease activity. Interacts with PCNA, and this interaction may both stimulate the cryptic 3'-&gt;5' exonuclease activity and suppress the 5'-&gt;3' exonuclease activity. Interacts with WRN, and this interaction stimulates both the 5'-&gt;3' exonuclease activity and cleavage of 5'-overhanging flap structures. Interacts with RECQL/RECQ1, and this interaction stimulates cleavage of 5'-overhanging flap structures. Interacts with DNA helicase ZGRF1; the interaction is increased following DNA damage induction.</text>
</comment>
<dbReference type="GO" id="GO:0003682">
    <property type="term" value="F:chromatin binding"/>
    <property type="evidence" value="ECO:0007669"/>
    <property type="project" value="Ensembl"/>
</dbReference>
<evidence type="ECO:0000256" key="12">
    <source>
        <dbReference type="ARBA" id="ARBA00022842"/>
    </source>
</evidence>
<dbReference type="CDD" id="cd09857">
    <property type="entry name" value="PIN_EXO1"/>
    <property type="match status" value="1"/>
</dbReference>
<dbReference type="KEGG" id="pss:102462984"/>
<dbReference type="GO" id="GO:0110025">
    <property type="term" value="P:DNA strand resection involved in replication fork processing"/>
    <property type="evidence" value="ECO:0007669"/>
    <property type="project" value="Ensembl"/>
</dbReference>
<comment type="subcellular location">
    <subcellularLocation>
        <location evidence="1 22">Nucleus</location>
    </subcellularLocation>
</comment>
<dbReference type="FunFam" id="3.40.50.1010:FF:000111">
    <property type="entry name" value="Exonuclease 1"/>
    <property type="match status" value="1"/>
</dbReference>
<keyword evidence="17 22" id="KW-0234">DNA repair</keyword>
<dbReference type="GO" id="GO:0016604">
    <property type="term" value="C:nuclear body"/>
    <property type="evidence" value="ECO:0007669"/>
    <property type="project" value="Ensembl"/>
</dbReference>
<dbReference type="PROSITE" id="PS00842">
    <property type="entry name" value="XPG_2"/>
    <property type="match status" value="1"/>
</dbReference>
<dbReference type="SMART" id="SM00485">
    <property type="entry name" value="XPGN"/>
    <property type="match status" value="1"/>
</dbReference>
<dbReference type="Pfam" id="PF00752">
    <property type="entry name" value="XPG_N"/>
    <property type="match status" value="1"/>
</dbReference>
<dbReference type="PANTHER" id="PTHR11081">
    <property type="entry name" value="FLAP ENDONUCLEASE FAMILY MEMBER"/>
    <property type="match status" value="1"/>
</dbReference>
<dbReference type="GO" id="GO:0017108">
    <property type="term" value="F:5'-flap endonuclease activity"/>
    <property type="evidence" value="ECO:0007669"/>
    <property type="project" value="TreeGrafter"/>
</dbReference>
<dbReference type="EMBL" id="AGCU01048496">
    <property type="status" value="NOT_ANNOTATED_CDS"/>
    <property type="molecule type" value="Genomic_DNA"/>
</dbReference>
<reference evidence="26" key="4">
    <citation type="submission" date="2025-09" db="UniProtKB">
        <authorList>
            <consortium name="Ensembl"/>
        </authorList>
    </citation>
    <scope>IDENTIFICATION</scope>
</reference>
<dbReference type="GO" id="GO:0002455">
    <property type="term" value="P:humoral immune response mediated by circulating immunoglobulin"/>
    <property type="evidence" value="ECO:0007669"/>
    <property type="project" value="Ensembl"/>
</dbReference>
<evidence type="ECO:0000256" key="15">
    <source>
        <dbReference type="ARBA" id="ARBA00022990"/>
    </source>
</evidence>
<dbReference type="OMA" id="AFCMKLV"/>
<dbReference type="AlphaFoldDB" id="K7G1H9"/>
<feature type="region of interest" description="Disordered" evidence="23">
    <location>
        <begin position="437"/>
        <end position="458"/>
    </location>
</feature>
<dbReference type="EMBL" id="AGCU01048495">
    <property type="status" value="NOT_ANNOTATED_CDS"/>
    <property type="molecule type" value="Genomic_DNA"/>
</dbReference>
<evidence type="ECO:0000256" key="17">
    <source>
        <dbReference type="ARBA" id="ARBA00023204"/>
    </source>
</evidence>
<dbReference type="SMART" id="SM00484">
    <property type="entry name" value="XPGI"/>
    <property type="match status" value="1"/>
</dbReference>
<dbReference type="Gene3D" id="1.10.150.20">
    <property type="entry name" value="5' to 3' exonuclease, C-terminal subdomain"/>
    <property type="match status" value="1"/>
</dbReference>
<keyword evidence="8 22" id="KW-0227">DNA damage</keyword>
<dbReference type="InterPro" id="IPR008918">
    <property type="entry name" value="HhH2"/>
</dbReference>
<dbReference type="FunFam" id="1.10.150.20:FF:000011">
    <property type="entry name" value="exonuclease 1"/>
    <property type="match status" value="1"/>
</dbReference>
<keyword evidence="14 22" id="KW-0267">Excision nuclease</keyword>
<evidence type="ECO:0000256" key="16">
    <source>
        <dbReference type="ARBA" id="ARBA00023125"/>
    </source>
</evidence>
<evidence type="ECO:0000256" key="7">
    <source>
        <dbReference type="ARBA" id="ARBA00022759"/>
    </source>
</evidence>
<feature type="domain" description="XPG N-terminal" evidence="25">
    <location>
        <begin position="1"/>
        <end position="99"/>
    </location>
</feature>
<evidence type="ECO:0000256" key="1">
    <source>
        <dbReference type="ARBA" id="ARBA00004123"/>
    </source>
</evidence>
<keyword evidence="10 22" id="KW-0378">Hydrolase</keyword>
<evidence type="ECO:0000256" key="23">
    <source>
        <dbReference type="SAM" id="MobiDB-lite"/>
    </source>
</evidence>
<evidence type="ECO:0000256" key="10">
    <source>
        <dbReference type="ARBA" id="ARBA00022801"/>
    </source>
</evidence>
<evidence type="ECO:0000256" key="19">
    <source>
        <dbReference type="ARBA" id="ARBA00023254"/>
    </source>
</evidence>
<evidence type="ECO:0000256" key="22">
    <source>
        <dbReference type="RuleBase" id="RU910737"/>
    </source>
</evidence>
<evidence type="ECO:0000256" key="21">
    <source>
        <dbReference type="ARBA" id="ARBA00064664"/>
    </source>
</evidence>
<comment type="similarity">
    <text evidence="2 22">Belongs to the XPG/RAD2 endonuclease family. EXO1 subfamily.</text>
</comment>
<dbReference type="GO" id="GO:0051321">
    <property type="term" value="P:meiotic cell cycle"/>
    <property type="evidence" value="ECO:0007669"/>
    <property type="project" value="UniProtKB-KW"/>
</dbReference>
<dbReference type="SUPFAM" id="SSF47807">
    <property type="entry name" value="5' to 3' exonuclease, C-terminal subdomain"/>
    <property type="match status" value="1"/>
</dbReference>
<dbReference type="Pfam" id="PF00867">
    <property type="entry name" value="XPG_I"/>
    <property type="match status" value="1"/>
</dbReference>
<evidence type="ECO:0000313" key="27">
    <source>
        <dbReference type="Proteomes" id="UP000007267"/>
    </source>
</evidence>
<dbReference type="InterPro" id="IPR006086">
    <property type="entry name" value="XPG-I_dom"/>
</dbReference>
<keyword evidence="19" id="KW-0469">Meiosis</keyword>
<dbReference type="GO" id="GO:0051908">
    <property type="term" value="F:double-stranded DNA 5'-3' DNA exonuclease activity"/>
    <property type="evidence" value="ECO:0007669"/>
    <property type="project" value="Ensembl"/>
</dbReference>
<evidence type="ECO:0000256" key="20">
    <source>
        <dbReference type="ARBA" id="ARBA00057694"/>
    </source>
</evidence>
<reference evidence="27" key="1">
    <citation type="submission" date="2011-10" db="EMBL/GenBank/DDBJ databases">
        <authorList>
            <consortium name="Soft-shell Turtle Genome Consortium"/>
        </authorList>
    </citation>
    <scope>NUCLEOTIDE SEQUENCE [LARGE SCALE GENOMIC DNA]</scope>
    <source>
        <strain evidence="27">Daiwa-1</strain>
    </source>
</reference>
<evidence type="ECO:0000256" key="6">
    <source>
        <dbReference type="ARBA" id="ARBA00022723"/>
    </source>
</evidence>
<keyword evidence="4" id="KW-0597">Phosphoprotein</keyword>
<evidence type="ECO:0000256" key="11">
    <source>
        <dbReference type="ARBA" id="ARBA00022839"/>
    </source>
</evidence>
<evidence type="ECO:0000256" key="9">
    <source>
        <dbReference type="ARBA" id="ARBA00022769"/>
    </source>
</evidence>
<gene>
    <name evidence="26" type="primary">EXO1</name>
</gene>
<dbReference type="Gene3D" id="3.40.50.1010">
    <property type="entry name" value="5'-nuclease"/>
    <property type="match status" value="1"/>
</dbReference>
<dbReference type="InterPro" id="IPR036279">
    <property type="entry name" value="5-3_exonuclease_C_sf"/>
</dbReference>
<dbReference type="HOGENOM" id="CLU_009851_0_0_1"/>
<dbReference type="InterPro" id="IPR037315">
    <property type="entry name" value="EXO1_H3TH"/>
</dbReference>
<feature type="domain" description="XPG-I" evidence="24">
    <location>
        <begin position="138"/>
        <end position="208"/>
    </location>
</feature>
<dbReference type="Proteomes" id="UP000007267">
    <property type="component" value="Unassembled WGS sequence"/>
</dbReference>
<evidence type="ECO:0000256" key="14">
    <source>
        <dbReference type="ARBA" id="ARBA00022881"/>
    </source>
</evidence>
<dbReference type="InterPro" id="IPR006085">
    <property type="entry name" value="XPG_DNA_repair_N"/>
</dbReference>
<dbReference type="PROSITE" id="PS00841">
    <property type="entry name" value="XPG_1"/>
    <property type="match status" value="1"/>
</dbReference>
<keyword evidence="27" id="KW-1185">Reference proteome</keyword>
<evidence type="ECO:0000259" key="25">
    <source>
        <dbReference type="SMART" id="SM00485"/>
    </source>
</evidence>
<feature type="region of interest" description="Disordered" evidence="23">
    <location>
        <begin position="604"/>
        <end position="658"/>
    </location>
</feature>
<reference evidence="26" key="3">
    <citation type="submission" date="2025-08" db="UniProtKB">
        <authorList>
            <consortium name="Ensembl"/>
        </authorList>
    </citation>
    <scope>IDENTIFICATION</scope>
</reference>
<organism evidence="26 27">
    <name type="scientific">Pelodiscus sinensis</name>
    <name type="common">Chinese softshell turtle</name>
    <name type="synonym">Trionyx sinensis</name>
    <dbReference type="NCBI Taxonomy" id="13735"/>
    <lineage>
        <taxon>Eukaryota</taxon>
        <taxon>Metazoa</taxon>
        <taxon>Chordata</taxon>
        <taxon>Craniata</taxon>
        <taxon>Vertebrata</taxon>
        <taxon>Euteleostomi</taxon>
        <taxon>Archelosauria</taxon>
        <taxon>Testudinata</taxon>
        <taxon>Testudines</taxon>
        <taxon>Cryptodira</taxon>
        <taxon>Trionychia</taxon>
        <taxon>Trionychidae</taxon>
        <taxon>Pelodiscus</taxon>
    </lineage>
</organism>
<evidence type="ECO:0000256" key="18">
    <source>
        <dbReference type="ARBA" id="ARBA00023242"/>
    </source>
</evidence>
<accession>K7G1H9</accession>
<keyword evidence="11 22" id="KW-0269">Exonuclease</keyword>
<comment type="cofactor">
    <cofactor evidence="22">
        <name>Mg(2+)</name>
        <dbReference type="ChEBI" id="CHEBI:18420"/>
    </cofactor>
    <text evidence="22">Binds 2 magnesium ions per subunit. They probably participate in the reaction catalyzed by the enzyme. May bind an additional third magnesium ion after substrate binding.</text>
</comment>
<feature type="compositionally biased region" description="Low complexity" evidence="23">
    <location>
        <begin position="632"/>
        <end position="657"/>
    </location>
</feature>
<dbReference type="InterPro" id="IPR019974">
    <property type="entry name" value="XPG_CS"/>
</dbReference>
<dbReference type="SMART" id="SM00279">
    <property type="entry name" value="HhH2"/>
    <property type="match status" value="1"/>
</dbReference>
<keyword evidence="16 22" id="KW-0238">DNA-binding</keyword>
<protein>
    <recommendedName>
        <fullName evidence="3 22">Exonuclease 1</fullName>
        <ecNumber evidence="22">3.1.-.-</ecNumber>
    </recommendedName>
</protein>
<dbReference type="InterPro" id="IPR044752">
    <property type="entry name" value="PIN-like_EXO1"/>
</dbReference>
<evidence type="ECO:0000256" key="3">
    <source>
        <dbReference type="ARBA" id="ARBA00020324"/>
    </source>
</evidence>
<dbReference type="PANTHER" id="PTHR11081:SF8">
    <property type="entry name" value="EXONUCLEASE 1"/>
    <property type="match status" value="1"/>
</dbReference>
<keyword evidence="15" id="KW-0007">Acetylation</keyword>
<dbReference type="CTD" id="9156"/>